<evidence type="ECO:0000313" key="5">
    <source>
        <dbReference type="EMBL" id="KSA00958.1"/>
    </source>
</evidence>
<comment type="similarity">
    <text evidence="1">Belongs to the TAF9 family. CENP-S/MHF1 subfamily.</text>
</comment>
<dbReference type="GeneID" id="26840277"/>
<proteinExistence type="inferred from homology"/>
<dbReference type="GO" id="GO:0071821">
    <property type="term" value="C:FANCM-MHF complex"/>
    <property type="evidence" value="ECO:0007669"/>
    <property type="project" value="InterPro"/>
</dbReference>
<dbReference type="SUPFAM" id="SSF47113">
    <property type="entry name" value="Histone-fold"/>
    <property type="match status" value="1"/>
</dbReference>
<evidence type="ECO:0000313" key="6">
    <source>
        <dbReference type="Proteomes" id="UP000054251"/>
    </source>
</evidence>
<keyword evidence="4" id="KW-0234">DNA repair</keyword>
<dbReference type="PANTHER" id="PTHR22980:SF0">
    <property type="entry name" value="CENTROMERE PROTEIN S"/>
    <property type="match status" value="1"/>
</dbReference>
<accession>A0A0V1PXF6</accession>
<dbReference type="GO" id="GO:0046982">
    <property type="term" value="F:protein heterodimerization activity"/>
    <property type="evidence" value="ECO:0007669"/>
    <property type="project" value="InterPro"/>
</dbReference>
<gene>
    <name evidence="5" type="ORF">AC631_03268</name>
</gene>
<dbReference type="Gene3D" id="1.10.20.10">
    <property type="entry name" value="Histone, subunit A"/>
    <property type="match status" value="1"/>
</dbReference>
<dbReference type="EMBL" id="LMYN01000068">
    <property type="protein sequence ID" value="KSA00958.1"/>
    <property type="molecule type" value="Genomic_DNA"/>
</dbReference>
<evidence type="ECO:0000256" key="1">
    <source>
        <dbReference type="ARBA" id="ARBA00006612"/>
    </source>
</evidence>
<keyword evidence="6" id="KW-1185">Reference proteome</keyword>
<dbReference type="InterPro" id="IPR029003">
    <property type="entry name" value="CENP-S/Mhf1"/>
</dbReference>
<dbReference type="Proteomes" id="UP000054251">
    <property type="component" value="Unassembled WGS sequence"/>
</dbReference>
<protein>
    <recommendedName>
        <fullName evidence="7">MHF histone-fold complex subunit 1</fullName>
    </recommendedName>
</protein>
<dbReference type="CDD" id="cd22919">
    <property type="entry name" value="HFD_CENP-S"/>
    <property type="match status" value="1"/>
</dbReference>
<evidence type="ECO:0008006" key="7">
    <source>
        <dbReference type="Google" id="ProtNLM"/>
    </source>
</evidence>
<evidence type="ECO:0000256" key="2">
    <source>
        <dbReference type="ARBA" id="ARBA00022763"/>
    </source>
</evidence>
<sequence length="104" mass="11699">MAPVTEVDPDTVSQLKSAIYLMVSKMVEQDLTHIDKDISATPTFVASLVELVYNQLLNLGEDLELFANHAGRSTIKPADLYMVTRKNDILTNVLKEYEETQIDK</sequence>
<name>A0A0V1PXF6_9ASCO</name>
<dbReference type="GO" id="GO:0006281">
    <property type="term" value="P:DNA repair"/>
    <property type="evidence" value="ECO:0007669"/>
    <property type="project" value="UniProtKB-KW"/>
</dbReference>
<dbReference type="PANTHER" id="PTHR22980">
    <property type="entry name" value="CORTISTATIN"/>
    <property type="match status" value="1"/>
</dbReference>
<reference evidence="5 6" key="1">
    <citation type="submission" date="2015-11" db="EMBL/GenBank/DDBJ databases">
        <title>The genome of Debaryomyces fabryi.</title>
        <authorList>
            <person name="Tafer H."/>
            <person name="Lopandic K."/>
        </authorList>
    </citation>
    <scope>NUCLEOTIDE SEQUENCE [LARGE SCALE GENOMIC DNA]</scope>
    <source>
        <strain evidence="5 6">CBS 789</strain>
    </source>
</reference>
<organism evidence="5 6">
    <name type="scientific">Debaryomyces fabryi</name>
    <dbReference type="NCBI Taxonomy" id="58627"/>
    <lineage>
        <taxon>Eukaryota</taxon>
        <taxon>Fungi</taxon>
        <taxon>Dikarya</taxon>
        <taxon>Ascomycota</taxon>
        <taxon>Saccharomycotina</taxon>
        <taxon>Pichiomycetes</taxon>
        <taxon>Debaryomycetaceae</taxon>
        <taxon>Debaryomyces</taxon>
    </lineage>
</organism>
<comment type="caution">
    <text evidence="5">The sequence shown here is derived from an EMBL/GenBank/DDBJ whole genome shotgun (WGS) entry which is preliminary data.</text>
</comment>
<dbReference type="GO" id="GO:0003677">
    <property type="term" value="F:DNA binding"/>
    <property type="evidence" value="ECO:0007669"/>
    <property type="project" value="UniProtKB-KW"/>
</dbReference>
<evidence type="ECO:0000256" key="4">
    <source>
        <dbReference type="ARBA" id="ARBA00023204"/>
    </source>
</evidence>
<dbReference type="InterPro" id="IPR009072">
    <property type="entry name" value="Histone-fold"/>
</dbReference>
<dbReference type="GO" id="GO:0000712">
    <property type="term" value="P:resolution of meiotic recombination intermediates"/>
    <property type="evidence" value="ECO:0007669"/>
    <property type="project" value="TreeGrafter"/>
</dbReference>
<dbReference type="RefSeq" id="XP_015467060.1">
    <property type="nucleotide sequence ID" value="XM_015612097.1"/>
</dbReference>
<dbReference type="OrthoDB" id="1872155at2759"/>
<dbReference type="GO" id="GO:0003682">
    <property type="term" value="F:chromatin binding"/>
    <property type="evidence" value="ECO:0007669"/>
    <property type="project" value="TreeGrafter"/>
</dbReference>
<keyword evidence="2" id="KW-0227">DNA damage</keyword>
<evidence type="ECO:0000256" key="3">
    <source>
        <dbReference type="ARBA" id="ARBA00023125"/>
    </source>
</evidence>
<keyword evidence="3" id="KW-0238">DNA-binding</keyword>
<dbReference type="GO" id="GO:0031297">
    <property type="term" value="P:replication fork processing"/>
    <property type="evidence" value="ECO:0007669"/>
    <property type="project" value="TreeGrafter"/>
</dbReference>
<dbReference type="Pfam" id="PF15630">
    <property type="entry name" value="CENP-S"/>
    <property type="match status" value="1"/>
</dbReference>
<dbReference type="AlphaFoldDB" id="A0A0V1PXF6"/>